<evidence type="ECO:0000313" key="3">
    <source>
        <dbReference type="Proteomes" id="UP000253099"/>
    </source>
</evidence>
<keyword evidence="1" id="KW-1133">Transmembrane helix</keyword>
<name>A0A366MFY0_9EURY</name>
<dbReference type="AlphaFoldDB" id="A0A366MFY0"/>
<evidence type="ECO:0000256" key="1">
    <source>
        <dbReference type="SAM" id="Phobius"/>
    </source>
</evidence>
<sequence length="96" mass="11113">MRGRERLNTYEINAKTKKDNLVKSIFSVTMFLFLFIISLSNVSAADNLTINSTNGNDWKNLIDNYNGTDIIFEDVEINNFSYSFNKKLKLQVKTLH</sequence>
<protein>
    <submittedName>
        <fullName evidence="2">Uncharacterized protein</fullName>
    </submittedName>
</protein>
<keyword evidence="3" id="KW-1185">Reference proteome</keyword>
<keyword evidence="1" id="KW-0812">Transmembrane</keyword>
<comment type="caution">
    <text evidence="2">The sequence shown here is derived from an EMBL/GenBank/DDBJ whole genome shotgun (WGS) entry which is preliminary data.</text>
</comment>
<keyword evidence="1" id="KW-0472">Membrane</keyword>
<reference evidence="2 3" key="1">
    <citation type="submission" date="2018-06" db="EMBL/GenBank/DDBJ databases">
        <title>Genomic insight into two independent archaeal endosymbiosis events.</title>
        <authorList>
            <person name="Lind A.E."/>
            <person name="Lewis W.H."/>
            <person name="Spang A."/>
            <person name="Guy L."/>
            <person name="Embley M.T."/>
            <person name="Ettema T.J.G."/>
        </authorList>
    </citation>
    <scope>NUCLEOTIDE SEQUENCE [LARGE SCALE GENOMIC DNA]</scope>
    <source>
        <strain evidence="2">NOE</strain>
    </source>
</reference>
<evidence type="ECO:0000313" key="2">
    <source>
        <dbReference type="EMBL" id="RBQ24504.1"/>
    </source>
</evidence>
<feature type="transmembrane region" description="Helical" evidence="1">
    <location>
        <begin position="21"/>
        <end position="39"/>
    </location>
</feature>
<gene>
    <name evidence="2" type="ORF">ALNOE001_01590</name>
</gene>
<dbReference type="EMBL" id="NIZT01000003">
    <property type="protein sequence ID" value="RBQ24504.1"/>
    <property type="molecule type" value="Genomic_DNA"/>
</dbReference>
<accession>A0A366MFY0</accession>
<proteinExistence type="predicted"/>
<dbReference type="Proteomes" id="UP000253099">
    <property type="component" value="Unassembled WGS sequence"/>
</dbReference>
<organism evidence="2 3">
    <name type="scientific">Candidatus Methanobinarius endosymbioticus</name>
    <dbReference type="NCBI Taxonomy" id="2006182"/>
    <lineage>
        <taxon>Archaea</taxon>
        <taxon>Methanobacteriati</taxon>
        <taxon>Methanobacteriota</taxon>
        <taxon>Methanomada group</taxon>
        <taxon>Methanobacteria</taxon>
        <taxon>Methanobacteriales</taxon>
        <taxon>Methanobacteriaceae</taxon>
        <taxon>Candidatus Methanobinarius</taxon>
    </lineage>
</organism>